<dbReference type="Proteomes" id="UP001176941">
    <property type="component" value="Chromosome 9"/>
</dbReference>
<evidence type="ECO:0000256" key="2">
    <source>
        <dbReference type="SAM" id="SignalP"/>
    </source>
</evidence>
<reference evidence="3" key="1">
    <citation type="submission" date="2023-04" db="EMBL/GenBank/DDBJ databases">
        <authorList>
            <consortium name="ELIXIR-Norway"/>
        </authorList>
    </citation>
    <scope>NUCLEOTIDE SEQUENCE [LARGE SCALE GENOMIC DNA]</scope>
</reference>
<feature type="signal peptide" evidence="2">
    <location>
        <begin position="1"/>
        <end position="17"/>
    </location>
</feature>
<evidence type="ECO:0000256" key="1">
    <source>
        <dbReference type="SAM" id="Phobius"/>
    </source>
</evidence>
<keyword evidence="1" id="KW-0812">Transmembrane</keyword>
<protein>
    <submittedName>
        <fullName evidence="3">Uncharacterized protein</fullName>
    </submittedName>
</protein>
<evidence type="ECO:0000313" key="4">
    <source>
        <dbReference type="Proteomes" id="UP001176941"/>
    </source>
</evidence>
<sequence>MWLWICVFLLLLSACHWICSSGKKAPRGPKPQPKLLGLYLFICLFVPWYLVLSSRERSPARLPGPLSEATAASWPWGTSVNLALGSPGWGWGRAAQPRSPSCPPASFIRLFILYVCTRVGEVVVAVFF</sequence>
<keyword evidence="2" id="KW-0732">Signal</keyword>
<dbReference type="EMBL" id="OX459945">
    <property type="protein sequence ID" value="CAI9179121.1"/>
    <property type="molecule type" value="Genomic_DNA"/>
</dbReference>
<keyword evidence="1" id="KW-1133">Transmembrane helix</keyword>
<feature type="transmembrane region" description="Helical" evidence="1">
    <location>
        <begin position="36"/>
        <end position="52"/>
    </location>
</feature>
<keyword evidence="4" id="KW-1185">Reference proteome</keyword>
<evidence type="ECO:0000313" key="3">
    <source>
        <dbReference type="EMBL" id="CAI9179121.1"/>
    </source>
</evidence>
<feature type="chain" id="PRO_5047003151" evidence="2">
    <location>
        <begin position="18"/>
        <end position="128"/>
    </location>
</feature>
<keyword evidence="1" id="KW-0472">Membrane</keyword>
<name>A0ABN9A1E1_RANTA</name>
<accession>A0ABN9A1E1</accession>
<gene>
    <name evidence="3" type="ORF">MRATA1EN1_LOCUS28083</name>
</gene>
<organism evidence="3 4">
    <name type="scientific">Rangifer tarandus platyrhynchus</name>
    <name type="common">Svalbard reindeer</name>
    <dbReference type="NCBI Taxonomy" id="3082113"/>
    <lineage>
        <taxon>Eukaryota</taxon>
        <taxon>Metazoa</taxon>
        <taxon>Chordata</taxon>
        <taxon>Craniata</taxon>
        <taxon>Vertebrata</taxon>
        <taxon>Euteleostomi</taxon>
        <taxon>Mammalia</taxon>
        <taxon>Eutheria</taxon>
        <taxon>Laurasiatheria</taxon>
        <taxon>Artiodactyla</taxon>
        <taxon>Ruminantia</taxon>
        <taxon>Pecora</taxon>
        <taxon>Cervidae</taxon>
        <taxon>Odocoileinae</taxon>
        <taxon>Rangifer</taxon>
    </lineage>
</organism>
<proteinExistence type="predicted"/>